<name>A0ABR0JYE6_9EURO</name>
<gene>
    <name evidence="2" type="ORF">LTR24_008978</name>
</gene>
<reference evidence="2 3" key="1">
    <citation type="submission" date="2023-08" db="EMBL/GenBank/DDBJ databases">
        <title>Black Yeasts Isolated from many extreme environments.</title>
        <authorList>
            <person name="Coleine C."/>
            <person name="Stajich J.E."/>
            <person name="Selbmann L."/>
        </authorList>
    </citation>
    <scope>NUCLEOTIDE SEQUENCE [LARGE SCALE GENOMIC DNA]</scope>
    <source>
        <strain evidence="2 3">CCFEE 5885</strain>
    </source>
</reference>
<evidence type="ECO:0000256" key="1">
    <source>
        <dbReference type="SAM" id="MobiDB-lite"/>
    </source>
</evidence>
<feature type="compositionally biased region" description="Basic and acidic residues" evidence="1">
    <location>
        <begin position="20"/>
        <end position="43"/>
    </location>
</feature>
<feature type="compositionally biased region" description="Acidic residues" evidence="1">
    <location>
        <begin position="44"/>
        <end position="62"/>
    </location>
</feature>
<keyword evidence="3" id="KW-1185">Reference proteome</keyword>
<accession>A0ABR0JYE6</accession>
<dbReference type="EMBL" id="JAVRRG010000174">
    <property type="protein sequence ID" value="KAK5079755.1"/>
    <property type="molecule type" value="Genomic_DNA"/>
</dbReference>
<feature type="region of interest" description="Disordered" evidence="1">
    <location>
        <begin position="116"/>
        <end position="147"/>
    </location>
</feature>
<feature type="compositionally biased region" description="Polar residues" evidence="1">
    <location>
        <begin position="116"/>
        <end position="127"/>
    </location>
</feature>
<feature type="compositionally biased region" description="Basic and acidic residues" evidence="1">
    <location>
        <begin position="76"/>
        <end position="85"/>
    </location>
</feature>
<evidence type="ECO:0000313" key="3">
    <source>
        <dbReference type="Proteomes" id="UP001345013"/>
    </source>
</evidence>
<feature type="region of interest" description="Disordered" evidence="1">
    <location>
        <begin position="20"/>
        <end position="85"/>
    </location>
</feature>
<sequence length="229" mass="25834">MHPRLSGGWTDHVYSWGRRYFDGKGGVRDERDPNPKGTARHDEVEGEEDEEEEDERSEEGEDPDGRGSNQDGAPSTKDHGDSPFETRIDDLLRENHLTALHHPYALVPATYYPRVSTQTASPSQQLRRAQPTADHPSTSTANSPEEEAFRHSMISYGSLNFMVLDGDYGERRQSLARLALSPLLHDSGTRNKQLLDRSRYEIALQVLCEEEAEKAGMSPEEWKAENAQE</sequence>
<organism evidence="2 3">
    <name type="scientific">Lithohypha guttulata</name>
    <dbReference type="NCBI Taxonomy" id="1690604"/>
    <lineage>
        <taxon>Eukaryota</taxon>
        <taxon>Fungi</taxon>
        <taxon>Dikarya</taxon>
        <taxon>Ascomycota</taxon>
        <taxon>Pezizomycotina</taxon>
        <taxon>Eurotiomycetes</taxon>
        <taxon>Chaetothyriomycetidae</taxon>
        <taxon>Chaetothyriales</taxon>
        <taxon>Trichomeriaceae</taxon>
        <taxon>Lithohypha</taxon>
    </lineage>
</organism>
<evidence type="ECO:0000313" key="2">
    <source>
        <dbReference type="EMBL" id="KAK5079755.1"/>
    </source>
</evidence>
<comment type="caution">
    <text evidence="2">The sequence shown here is derived from an EMBL/GenBank/DDBJ whole genome shotgun (WGS) entry which is preliminary data.</text>
</comment>
<protein>
    <submittedName>
        <fullName evidence="2">Uncharacterized protein</fullName>
    </submittedName>
</protein>
<dbReference type="Proteomes" id="UP001345013">
    <property type="component" value="Unassembled WGS sequence"/>
</dbReference>
<proteinExistence type="predicted"/>